<dbReference type="AlphaFoldDB" id="A0AA47FII9"/>
<accession>A0AA47FII9</accession>
<evidence type="ECO:0000313" key="1">
    <source>
        <dbReference type="EMBL" id="WAL43041.1"/>
    </source>
</evidence>
<organism evidence="1 2">
    <name type="scientific">Actinomyces naeslundii</name>
    <dbReference type="NCBI Taxonomy" id="1655"/>
    <lineage>
        <taxon>Bacteria</taxon>
        <taxon>Bacillati</taxon>
        <taxon>Actinomycetota</taxon>
        <taxon>Actinomycetes</taxon>
        <taxon>Actinomycetales</taxon>
        <taxon>Actinomycetaceae</taxon>
        <taxon>Actinomyces</taxon>
    </lineage>
</organism>
<gene>
    <name evidence="1" type="ORF">OFA60_00280</name>
</gene>
<dbReference type="EMBL" id="CP113787">
    <property type="protein sequence ID" value="WAL43041.1"/>
    <property type="molecule type" value="Genomic_DNA"/>
</dbReference>
<reference evidence="1" key="1">
    <citation type="submission" date="2022-11" db="EMBL/GenBank/DDBJ databases">
        <title>Dental biofilm bacteria. Genome sequencing and assembly.</title>
        <authorList>
            <person name="Robertsson C."/>
        </authorList>
    </citation>
    <scope>NUCLEOTIDE SEQUENCE</scope>
    <source>
        <strain evidence="1">CW</strain>
    </source>
</reference>
<dbReference type="Proteomes" id="UP001163127">
    <property type="component" value="Chromosome"/>
</dbReference>
<dbReference type="RefSeq" id="WP_076135929.1">
    <property type="nucleotide sequence ID" value="NZ_CAUVQY010000018.1"/>
</dbReference>
<proteinExistence type="predicted"/>
<evidence type="ECO:0000313" key="2">
    <source>
        <dbReference type="Proteomes" id="UP001163127"/>
    </source>
</evidence>
<name>A0AA47FII9_ACTNA</name>
<protein>
    <submittedName>
        <fullName evidence="1">Uncharacterized protein</fullName>
    </submittedName>
</protein>
<sequence length="228" mass="25615">MAEEQLVGVDIAMYNTMRFQKKCRSGELTDNDFKLSPVRPVRPLLNERERMMASCPGQIWYWHSGSDFTPIQNPVHMSTVAMTKRGAQFAVGAAAGTLLVNAIASQRARRQYWNPLYQGPATVSTHGVYVETAVEGQRVFPFENFESLECEAENCVTGFYNDGEVSAQLRIALDWAALAHVVWCLRCFPDHPNPYGWITQRWIDRFTAITGSNPLQELGQNGPLQITG</sequence>